<dbReference type="InterPro" id="IPR011611">
    <property type="entry name" value="PfkB_dom"/>
</dbReference>
<keyword evidence="2 6" id="KW-0808">Transferase</keyword>
<dbReference type="InterPro" id="IPR023314">
    <property type="entry name" value="Myo_inos_IolC-like_sf"/>
</dbReference>
<reference evidence="8" key="1">
    <citation type="submission" date="2024-05" db="EMBL/GenBank/DDBJ databases">
        <title>Isolation and characterization of Sporomusa carbonis sp. nov., a carboxydotrophic hydrogenogen in the genus of Sporomusa isolated from a charcoal burning pile.</title>
        <authorList>
            <person name="Boeer T."/>
            <person name="Rosenbaum F."/>
            <person name="Eysell L."/>
            <person name="Mueller V."/>
            <person name="Daniel R."/>
            <person name="Poehlein A."/>
        </authorList>
    </citation>
    <scope>NUCLEOTIDE SEQUENCE [LARGE SCALE GENOMIC DNA]</scope>
    <source>
        <strain evidence="8">DSM 10669</strain>
    </source>
</reference>
<organism evidence="8 9">
    <name type="scientific">Sporomusa silvacetica DSM 10669</name>
    <dbReference type="NCBI Taxonomy" id="1123289"/>
    <lineage>
        <taxon>Bacteria</taxon>
        <taxon>Bacillati</taxon>
        <taxon>Bacillota</taxon>
        <taxon>Negativicutes</taxon>
        <taxon>Selenomonadales</taxon>
        <taxon>Sporomusaceae</taxon>
        <taxon>Sporomusa</taxon>
    </lineage>
</organism>
<evidence type="ECO:0000313" key="8">
    <source>
        <dbReference type="EMBL" id="XFO66826.1"/>
    </source>
</evidence>
<dbReference type="Pfam" id="PF00294">
    <property type="entry name" value="PfkB"/>
    <property type="match status" value="1"/>
</dbReference>
<dbReference type="Proteomes" id="UP000216752">
    <property type="component" value="Chromosome"/>
</dbReference>
<gene>
    <name evidence="6 8" type="primary">iolC</name>
    <name evidence="8" type="ORF">SPSIL_029860</name>
</gene>
<evidence type="ECO:0000256" key="5">
    <source>
        <dbReference type="ARBA" id="ARBA00022840"/>
    </source>
</evidence>
<keyword evidence="9" id="KW-1185">Reference proteome</keyword>
<evidence type="ECO:0000256" key="4">
    <source>
        <dbReference type="ARBA" id="ARBA00022777"/>
    </source>
</evidence>
<proteinExistence type="inferred from homology"/>
<evidence type="ECO:0000256" key="6">
    <source>
        <dbReference type="HAMAP-Rule" id="MF_01668"/>
    </source>
</evidence>
<evidence type="ECO:0000256" key="2">
    <source>
        <dbReference type="ARBA" id="ARBA00022679"/>
    </source>
</evidence>
<dbReference type="HAMAP" id="MF_01668">
    <property type="entry name" value="IolC"/>
    <property type="match status" value="1"/>
</dbReference>
<keyword evidence="4 6" id="KW-0418">Kinase</keyword>
<evidence type="ECO:0000259" key="7">
    <source>
        <dbReference type="Pfam" id="PF00294"/>
    </source>
</evidence>
<keyword evidence="3 6" id="KW-0547">Nucleotide-binding</keyword>
<dbReference type="EMBL" id="CP155573">
    <property type="protein sequence ID" value="XFO66826.1"/>
    <property type="molecule type" value="Genomic_DNA"/>
</dbReference>
<dbReference type="RefSeq" id="WP_094607070.1">
    <property type="nucleotide sequence ID" value="NZ_CP155573.1"/>
</dbReference>
<comment type="pathway">
    <text evidence="6">Polyol metabolism; myo-inositol degradation into acetyl-CoA; acetyl-CoA from myo-inositol: step 5/7.</text>
</comment>
<dbReference type="SUPFAM" id="SSF53613">
    <property type="entry name" value="Ribokinase-like"/>
    <property type="match status" value="1"/>
</dbReference>
<dbReference type="NCBIfam" id="TIGR04382">
    <property type="entry name" value="myo_inos_iolC_N"/>
    <property type="match status" value="1"/>
</dbReference>
<dbReference type="GO" id="GO:0047590">
    <property type="term" value="F:5-dehydro-2-deoxygluconokinase activity"/>
    <property type="evidence" value="ECO:0007669"/>
    <property type="project" value="UniProtKB-EC"/>
</dbReference>
<dbReference type="InterPro" id="IPR002173">
    <property type="entry name" value="Carboh/pur_kinase_PfkB_CS"/>
</dbReference>
<feature type="domain" description="Carbohydrate kinase PfkB" evidence="7">
    <location>
        <begin position="14"/>
        <end position="316"/>
    </location>
</feature>
<comment type="similarity">
    <text evidence="1 6">Belongs to the carbohydrate kinase PfkB family.</text>
</comment>
<dbReference type="EC" id="2.7.1.92" evidence="6"/>
<evidence type="ECO:0000256" key="1">
    <source>
        <dbReference type="ARBA" id="ARBA00010688"/>
    </source>
</evidence>
<dbReference type="PANTHER" id="PTHR43085:SF49">
    <property type="entry name" value="5-DEHYDRO-2-DEOXYGLUCONOKINASE"/>
    <property type="match status" value="1"/>
</dbReference>
<dbReference type="PROSITE" id="PS00584">
    <property type="entry name" value="PFKB_KINASES_2"/>
    <property type="match status" value="1"/>
</dbReference>
<comment type="catalytic activity">
    <reaction evidence="6">
        <text>5-dehydro-2-deoxy-D-gluconate + ATP = 6-phospho-5-dehydro-2-deoxy-D-gluconate + ADP + H(+)</text>
        <dbReference type="Rhea" id="RHEA:13497"/>
        <dbReference type="ChEBI" id="CHEBI:15378"/>
        <dbReference type="ChEBI" id="CHEBI:16669"/>
        <dbReference type="ChEBI" id="CHEBI:30616"/>
        <dbReference type="ChEBI" id="CHEBI:57949"/>
        <dbReference type="ChEBI" id="CHEBI:456216"/>
        <dbReference type="EC" id="2.7.1.92"/>
    </reaction>
</comment>
<dbReference type="InterPro" id="IPR029056">
    <property type="entry name" value="Ribokinase-like"/>
</dbReference>
<dbReference type="CDD" id="cd01166">
    <property type="entry name" value="KdgK"/>
    <property type="match status" value="1"/>
</dbReference>
<evidence type="ECO:0000313" key="9">
    <source>
        <dbReference type="Proteomes" id="UP000216752"/>
    </source>
</evidence>
<sequence>MTGIQFYDSKTMDIVPIGRVAIDFNPVDLNKPLAESTTFRKYLGGSPANIAVGMARLGKRVGFISKVSDDQFGRFVISYFKKEGIDTSNIAVAKNGESLGLTFTEILSPTESSILMYRNGVADLALAPEDVSEDYIKNAKAIVISGTALAVSPSREAALLAMEYAKKHGTVVIFDIDYRSYNWKSKAELVIYYSAIARASDIILGSREEYNLMESVVAPAGCSDQETADRWLAYGNKIIVIKHGKEGSTAYTGDGGIYKIKPFPVKVLKSFGGGDAYASAFLYGLMAGWEIVDCLEFGSGAAAMLVASHSCSDAMPGVDAIREFIRKAKEEYGEMVVRA</sequence>
<dbReference type="Gene3D" id="2.20.150.10">
    <property type="entry name" value="putative 5-dehydro-2- deoxygluconokinase"/>
    <property type="match status" value="1"/>
</dbReference>
<dbReference type="InterPro" id="IPR022841">
    <property type="entry name" value="DKG_kinase_firmi"/>
</dbReference>
<dbReference type="PANTHER" id="PTHR43085">
    <property type="entry name" value="HEXOKINASE FAMILY MEMBER"/>
    <property type="match status" value="1"/>
</dbReference>
<dbReference type="InterPro" id="IPR050306">
    <property type="entry name" value="PfkB_Carbo_kinase"/>
</dbReference>
<keyword evidence="5 6" id="KW-0067">ATP-binding</keyword>
<protein>
    <recommendedName>
        <fullName evidence="6">5-dehydro-2-deoxygluconokinase</fullName>
        <ecNumber evidence="6">2.7.1.92</ecNumber>
    </recommendedName>
    <alternativeName>
        <fullName evidence="6">2-deoxy-5-keto-D-gluconate kinase</fullName>
        <shortName evidence="6">DKG kinase</shortName>
    </alternativeName>
</protein>
<accession>A0ABZ3IML9</accession>
<dbReference type="Gene3D" id="3.40.1190.20">
    <property type="match status" value="1"/>
</dbReference>
<evidence type="ECO:0000256" key="3">
    <source>
        <dbReference type="ARBA" id="ARBA00022741"/>
    </source>
</evidence>
<dbReference type="InterPro" id="IPR030830">
    <property type="entry name" value="Myo_inos_IolC"/>
</dbReference>
<comment type="function">
    <text evidence="6">Catalyzes the phosphorylation of 5-dehydro-2-deoxy-D-gluconate (2-deoxy-5-keto-D-gluconate or DKG) to 6-phospho-5-dehydro-2-deoxy-D-gluconate (DKGP).</text>
</comment>
<name>A0ABZ3IML9_9FIRM</name>